<dbReference type="EMBL" id="JBHULN010000002">
    <property type="protein sequence ID" value="MFD2569830.1"/>
    <property type="molecule type" value="Genomic_DNA"/>
</dbReference>
<feature type="domain" description="DUF4136" evidence="2">
    <location>
        <begin position="47"/>
        <end position="222"/>
    </location>
</feature>
<dbReference type="PROSITE" id="PS51257">
    <property type="entry name" value="PROKAR_LIPOPROTEIN"/>
    <property type="match status" value="1"/>
</dbReference>
<dbReference type="Pfam" id="PF13590">
    <property type="entry name" value="DUF4136"/>
    <property type="match status" value="1"/>
</dbReference>
<dbReference type="RefSeq" id="WP_381519526.1">
    <property type="nucleotide sequence ID" value="NZ_JBHULN010000002.1"/>
</dbReference>
<accession>A0ABW5LYR5</accession>
<sequence>MKTLQQLKKSRWAFYAALLLTVGGGLTACRENALNDLSPADSPVYITNYDRSVNFSQYRTFSLPDSVVIESNDRYQTSLGTLESSFVTGVANALTSRGFQRVSQGQPADLGVAVIRVNNRYTGVGVDPYSSYYSNYWYGPGFGGFGGFGGFYPYYPTYYTYQVSDQYWEIQIVDLKNRPATGTGNNQQQLNVIYDATIRGTDVPDQQAVSTALTTIFNQSPYLQAAR</sequence>
<proteinExistence type="predicted"/>
<comment type="caution">
    <text evidence="3">The sequence shown here is derived from an EMBL/GenBank/DDBJ whole genome shotgun (WGS) entry which is preliminary data.</text>
</comment>
<dbReference type="Proteomes" id="UP001597469">
    <property type="component" value="Unassembled WGS sequence"/>
</dbReference>
<evidence type="ECO:0000313" key="4">
    <source>
        <dbReference type="Proteomes" id="UP001597469"/>
    </source>
</evidence>
<evidence type="ECO:0000256" key="1">
    <source>
        <dbReference type="SAM" id="SignalP"/>
    </source>
</evidence>
<reference evidence="4" key="1">
    <citation type="journal article" date="2019" name="Int. J. Syst. Evol. Microbiol.">
        <title>The Global Catalogue of Microorganisms (GCM) 10K type strain sequencing project: providing services to taxonomists for standard genome sequencing and annotation.</title>
        <authorList>
            <consortium name="The Broad Institute Genomics Platform"/>
            <consortium name="The Broad Institute Genome Sequencing Center for Infectious Disease"/>
            <person name="Wu L."/>
            <person name="Ma J."/>
        </authorList>
    </citation>
    <scope>NUCLEOTIDE SEQUENCE [LARGE SCALE GENOMIC DNA]</scope>
    <source>
        <strain evidence="4">KCTC 42805</strain>
    </source>
</reference>
<keyword evidence="4" id="KW-1185">Reference proteome</keyword>
<dbReference type="InterPro" id="IPR025411">
    <property type="entry name" value="DUF4136"/>
</dbReference>
<gene>
    <name evidence="3" type="ORF">ACFSUS_04245</name>
</gene>
<protein>
    <submittedName>
        <fullName evidence="3">DUF4136 domain-containing protein</fullName>
    </submittedName>
</protein>
<evidence type="ECO:0000313" key="3">
    <source>
        <dbReference type="EMBL" id="MFD2569830.1"/>
    </source>
</evidence>
<evidence type="ECO:0000259" key="2">
    <source>
        <dbReference type="Pfam" id="PF13590"/>
    </source>
</evidence>
<name>A0ABW5LYR5_9BACT</name>
<organism evidence="3 4">
    <name type="scientific">Spirosoma soli</name>
    <dbReference type="NCBI Taxonomy" id="1770529"/>
    <lineage>
        <taxon>Bacteria</taxon>
        <taxon>Pseudomonadati</taxon>
        <taxon>Bacteroidota</taxon>
        <taxon>Cytophagia</taxon>
        <taxon>Cytophagales</taxon>
        <taxon>Cytophagaceae</taxon>
        <taxon>Spirosoma</taxon>
    </lineage>
</organism>
<dbReference type="Gene3D" id="3.30.160.670">
    <property type="match status" value="1"/>
</dbReference>
<feature type="chain" id="PRO_5046204925" evidence="1">
    <location>
        <begin position="29"/>
        <end position="227"/>
    </location>
</feature>
<feature type="signal peptide" evidence="1">
    <location>
        <begin position="1"/>
        <end position="28"/>
    </location>
</feature>
<keyword evidence="1" id="KW-0732">Signal</keyword>